<dbReference type="PANTHER" id="PTHR16223:SF330">
    <property type="entry name" value="OS03G0205300 PROTEIN"/>
    <property type="match status" value="1"/>
</dbReference>
<sequence length="443" mass="50281">MQMCQFAKTFRGRVWSRKTKGLISEKHANWISDSFNEPFDSIPNVWDRERVGFAYNKVMNSVVDKALKEEWKWHMLESHVLQPINFRVHRFRRRRKNLPSNINYTLEGNIAMEDAGWSSHGGMYTSDEEADFMSQLLANCSVTNEMNEASSSSIPFAICPSHGYSTTNREDIDQGSHYYSDFANLYFSNGIDTYGTANNGNYYTSDSHQIMPTNYHNSETSRGLWDANGVNLFLSQGEQFGMDHHQELRNGNESQHEMRIREPEMEIEVMVPENSKKRPCSSVEVQKKKRNVKSKKGQKPVLTGDIEDNDASTKGQSSSSTSCSGDEDSNASHQDLSGGVSPSSLSPKGLEDLNLNCKKKASRDQQLIPKAYMQGREKINERLRILQNLVPNGTKVDISTMLEEAVQYVKFLQLQIKLLSSDDMWMYAPIVHNGINIGIDLNS</sequence>
<keyword evidence="2" id="KW-0805">Transcription regulation</keyword>
<dbReference type="InterPro" id="IPR011598">
    <property type="entry name" value="bHLH_dom"/>
</dbReference>
<accession>A0A4Y1RZ38</accession>
<evidence type="ECO:0000256" key="5">
    <source>
        <dbReference type="ARBA" id="ARBA00023242"/>
    </source>
</evidence>
<dbReference type="InterPro" id="IPR045843">
    <property type="entry name" value="IND-like"/>
</dbReference>
<keyword evidence="3" id="KW-0238">DNA-binding</keyword>
<evidence type="ECO:0000256" key="6">
    <source>
        <dbReference type="SAM" id="MobiDB-lite"/>
    </source>
</evidence>
<proteinExistence type="predicted"/>
<dbReference type="GO" id="GO:0000981">
    <property type="term" value="F:DNA-binding transcription factor activity, RNA polymerase II-specific"/>
    <property type="evidence" value="ECO:0007669"/>
    <property type="project" value="TreeGrafter"/>
</dbReference>
<dbReference type="CDD" id="cd11454">
    <property type="entry name" value="bHLH_AtIND_like"/>
    <property type="match status" value="1"/>
</dbReference>
<dbReference type="GO" id="GO:0048766">
    <property type="term" value="P:root hair initiation"/>
    <property type="evidence" value="ECO:0007669"/>
    <property type="project" value="UniProtKB-ARBA"/>
</dbReference>
<name>A0A4Y1RZ38_PRUDU</name>
<evidence type="ECO:0000259" key="7">
    <source>
        <dbReference type="PROSITE" id="PS50888"/>
    </source>
</evidence>
<organism evidence="8">
    <name type="scientific">Prunus dulcis</name>
    <name type="common">Almond</name>
    <name type="synonym">Amygdalus dulcis</name>
    <dbReference type="NCBI Taxonomy" id="3755"/>
    <lineage>
        <taxon>Eukaryota</taxon>
        <taxon>Viridiplantae</taxon>
        <taxon>Streptophyta</taxon>
        <taxon>Embryophyta</taxon>
        <taxon>Tracheophyta</taxon>
        <taxon>Spermatophyta</taxon>
        <taxon>Magnoliopsida</taxon>
        <taxon>eudicotyledons</taxon>
        <taxon>Gunneridae</taxon>
        <taxon>Pentapetalae</taxon>
        <taxon>rosids</taxon>
        <taxon>fabids</taxon>
        <taxon>Rosales</taxon>
        <taxon>Rosaceae</taxon>
        <taxon>Amygdaloideae</taxon>
        <taxon>Amygdaleae</taxon>
        <taxon>Prunus</taxon>
    </lineage>
</organism>
<dbReference type="EMBL" id="AP019304">
    <property type="protein sequence ID" value="BBH09689.1"/>
    <property type="molecule type" value="Genomic_DNA"/>
</dbReference>
<dbReference type="AlphaFoldDB" id="A0A4Y1RZ38"/>
<feature type="domain" description="BHLH" evidence="7">
    <location>
        <begin position="363"/>
        <end position="412"/>
    </location>
</feature>
<evidence type="ECO:0000256" key="3">
    <source>
        <dbReference type="ARBA" id="ARBA00023125"/>
    </source>
</evidence>
<keyword evidence="5" id="KW-0539">Nucleus</keyword>
<dbReference type="PROSITE" id="PS50888">
    <property type="entry name" value="BHLH"/>
    <property type="match status" value="1"/>
</dbReference>
<feature type="compositionally biased region" description="Low complexity" evidence="6">
    <location>
        <begin position="336"/>
        <end position="348"/>
    </location>
</feature>
<dbReference type="GO" id="GO:0046983">
    <property type="term" value="F:protein dimerization activity"/>
    <property type="evidence" value="ECO:0007669"/>
    <property type="project" value="InterPro"/>
</dbReference>
<evidence type="ECO:0000256" key="2">
    <source>
        <dbReference type="ARBA" id="ARBA00023015"/>
    </source>
</evidence>
<dbReference type="PANTHER" id="PTHR16223">
    <property type="entry name" value="TRANSCRIPTION FACTOR BHLH83-RELATED"/>
    <property type="match status" value="1"/>
</dbReference>
<dbReference type="FunFam" id="4.10.280.10:FF:000022">
    <property type="entry name" value="Basic helix-loop-helix transcription factor"/>
    <property type="match status" value="1"/>
</dbReference>
<dbReference type="Gene3D" id="4.10.280.10">
    <property type="entry name" value="Helix-loop-helix DNA-binding domain"/>
    <property type="match status" value="1"/>
</dbReference>
<feature type="compositionally biased region" description="Basic residues" evidence="6">
    <location>
        <begin position="287"/>
        <end position="298"/>
    </location>
</feature>
<dbReference type="GO" id="GO:0005634">
    <property type="term" value="C:nucleus"/>
    <property type="evidence" value="ECO:0007669"/>
    <property type="project" value="UniProtKB-SubCell"/>
</dbReference>
<feature type="compositionally biased region" description="Low complexity" evidence="6">
    <location>
        <begin position="312"/>
        <end position="324"/>
    </location>
</feature>
<dbReference type="SUPFAM" id="SSF47459">
    <property type="entry name" value="HLH, helix-loop-helix DNA-binding domain"/>
    <property type="match status" value="1"/>
</dbReference>
<dbReference type="InterPro" id="IPR036638">
    <property type="entry name" value="HLH_DNA-bd_sf"/>
</dbReference>
<protein>
    <submittedName>
        <fullName evidence="8">ROOT HAIR DEFECTIVE 6-LIKE 2</fullName>
    </submittedName>
</protein>
<dbReference type="SMART" id="SM00353">
    <property type="entry name" value="HLH"/>
    <property type="match status" value="1"/>
</dbReference>
<evidence type="ECO:0000256" key="4">
    <source>
        <dbReference type="ARBA" id="ARBA00023163"/>
    </source>
</evidence>
<dbReference type="GO" id="GO:0000978">
    <property type="term" value="F:RNA polymerase II cis-regulatory region sequence-specific DNA binding"/>
    <property type="evidence" value="ECO:0007669"/>
    <property type="project" value="TreeGrafter"/>
</dbReference>
<comment type="subcellular location">
    <subcellularLocation>
        <location evidence="1">Nucleus</location>
    </subcellularLocation>
</comment>
<evidence type="ECO:0000256" key="1">
    <source>
        <dbReference type="ARBA" id="ARBA00004123"/>
    </source>
</evidence>
<feature type="region of interest" description="Disordered" evidence="6">
    <location>
        <begin position="268"/>
        <end position="351"/>
    </location>
</feature>
<evidence type="ECO:0000313" key="8">
    <source>
        <dbReference type="EMBL" id="BBH09689.1"/>
    </source>
</evidence>
<reference evidence="8" key="1">
    <citation type="journal article" date="2019" name="Science">
        <title>Mutation of a bHLH transcription factor allowed almond domestication.</title>
        <authorList>
            <person name="Sanchez-Perez R."/>
            <person name="Pavan S."/>
            <person name="Mazzeo R."/>
            <person name="Moldovan C."/>
            <person name="Aiese Cigliano R."/>
            <person name="Del Cueto J."/>
            <person name="Ricciardi F."/>
            <person name="Lotti C."/>
            <person name="Ricciardi L."/>
            <person name="Dicenta F."/>
            <person name="Lopez-Marques R.L."/>
            <person name="Lindberg Moller B."/>
        </authorList>
    </citation>
    <scope>NUCLEOTIDE SEQUENCE</scope>
</reference>
<dbReference type="Pfam" id="PF00010">
    <property type="entry name" value="HLH"/>
    <property type="match status" value="1"/>
</dbReference>
<keyword evidence="4" id="KW-0804">Transcription</keyword>
<gene>
    <name evidence="8" type="ORF">Prudu_022258</name>
</gene>